<dbReference type="Proteomes" id="UP001066276">
    <property type="component" value="Chromosome 9"/>
</dbReference>
<organism evidence="1 2">
    <name type="scientific">Pleurodeles waltl</name>
    <name type="common">Iberian ribbed newt</name>
    <dbReference type="NCBI Taxonomy" id="8319"/>
    <lineage>
        <taxon>Eukaryota</taxon>
        <taxon>Metazoa</taxon>
        <taxon>Chordata</taxon>
        <taxon>Craniata</taxon>
        <taxon>Vertebrata</taxon>
        <taxon>Euteleostomi</taxon>
        <taxon>Amphibia</taxon>
        <taxon>Batrachia</taxon>
        <taxon>Caudata</taxon>
        <taxon>Salamandroidea</taxon>
        <taxon>Salamandridae</taxon>
        <taxon>Pleurodelinae</taxon>
        <taxon>Pleurodeles</taxon>
    </lineage>
</organism>
<proteinExistence type="predicted"/>
<gene>
    <name evidence="1" type="ORF">NDU88_006454</name>
</gene>
<name>A0AAV7MZ84_PLEWA</name>
<evidence type="ECO:0000313" key="2">
    <source>
        <dbReference type="Proteomes" id="UP001066276"/>
    </source>
</evidence>
<dbReference type="EMBL" id="JANPWB010000013">
    <property type="protein sequence ID" value="KAJ1109088.1"/>
    <property type="molecule type" value="Genomic_DNA"/>
</dbReference>
<sequence length="199" mass="22950">MRALGITHLLHEPSFHRPVLHEPSFSRPRVQLAYARKQAHTSQQRRRNHLITWQIKLNYGEKTIRNRKEKYDDCKMFTPPIIEEKVTMAPNIDQEIITYLFKMGKYLRKGLEKSLESCQDKVLDILGKDFRLGGGNIPKGDGCEYPLVSKMMPKSYMFSGNANARLLAERQKTILMHINPKLGDSAVNEPSEEAKDLVQ</sequence>
<reference evidence="1" key="1">
    <citation type="journal article" date="2022" name="bioRxiv">
        <title>Sequencing and chromosome-scale assembly of the giantPleurodeles waltlgenome.</title>
        <authorList>
            <person name="Brown T."/>
            <person name="Elewa A."/>
            <person name="Iarovenko S."/>
            <person name="Subramanian E."/>
            <person name="Araus A.J."/>
            <person name="Petzold A."/>
            <person name="Susuki M."/>
            <person name="Suzuki K.-i.T."/>
            <person name="Hayashi T."/>
            <person name="Toyoda A."/>
            <person name="Oliveira C."/>
            <person name="Osipova E."/>
            <person name="Leigh N.D."/>
            <person name="Simon A."/>
            <person name="Yun M.H."/>
        </authorList>
    </citation>
    <scope>NUCLEOTIDE SEQUENCE</scope>
    <source>
        <strain evidence="1">20211129_DDA</strain>
        <tissue evidence="1">Liver</tissue>
    </source>
</reference>
<comment type="caution">
    <text evidence="1">The sequence shown here is derived from an EMBL/GenBank/DDBJ whole genome shotgun (WGS) entry which is preliminary data.</text>
</comment>
<keyword evidence="2" id="KW-1185">Reference proteome</keyword>
<evidence type="ECO:0000313" key="1">
    <source>
        <dbReference type="EMBL" id="KAJ1109088.1"/>
    </source>
</evidence>
<dbReference type="AlphaFoldDB" id="A0AAV7MZ84"/>
<accession>A0AAV7MZ84</accession>
<protein>
    <submittedName>
        <fullName evidence="1">Uncharacterized protein</fullName>
    </submittedName>
</protein>